<dbReference type="STRING" id="8167.A0A484BZT5"/>
<name>A0A484BZT5_PERFV</name>
<dbReference type="Proteomes" id="UP000295070">
    <property type="component" value="Chromosome 23"/>
</dbReference>
<accession>A0A484BZT5</accession>
<keyword evidence="2" id="KW-1185">Reference proteome</keyword>
<evidence type="ECO:0000313" key="2">
    <source>
        <dbReference type="Proteomes" id="UP000295070"/>
    </source>
</evidence>
<proteinExistence type="predicted"/>
<sequence length="135" mass="15314">MGFLRRVAGVSLRDRVRSSVIREELGVEPLLLCVERSQLRSEASLCRTGESTLCPANSQTVRLYDHKGRLCFSCLSSEVQPLPPERAGPELQSSRKIGREAADCWTKESRLETGNSQPRPWWRAKTETWSEEILL</sequence>
<dbReference type="AlphaFoldDB" id="A0A484BZT5"/>
<comment type="caution">
    <text evidence="1">The sequence shown here is derived from an EMBL/GenBank/DDBJ whole genome shotgun (WGS) entry which is preliminary data.</text>
</comment>
<reference evidence="1 2" key="1">
    <citation type="submission" date="2019-01" db="EMBL/GenBank/DDBJ databases">
        <title>A chromosome-scale genome assembly of the yellow perch, Perca flavescens.</title>
        <authorList>
            <person name="Feron R."/>
            <person name="Morvezen R."/>
            <person name="Bestin A."/>
            <person name="Haffray P."/>
            <person name="Klopp C."/>
            <person name="Zahm M."/>
            <person name="Cabau C."/>
            <person name="Roques C."/>
            <person name="Donnadieu C."/>
            <person name="Bouchez O."/>
            <person name="Christie M."/>
            <person name="Larson W."/>
            <person name="Guiguen Y."/>
        </authorList>
    </citation>
    <scope>NUCLEOTIDE SEQUENCE [LARGE SCALE GENOMIC DNA]</scope>
    <source>
        <strain evidence="1">YP-PL-M2</strain>
        <tissue evidence="1">Blood</tissue>
    </source>
</reference>
<dbReference type="EMBL" id="SCKG01000023">
    <property type="protein sequence ID" value="TDG96516.1"/>
    <property type="molecule type" value="Genomic_DNA"/>
</dbReference>
<evidence type="ECO:0000313" key="1">
    <source>
        <dbReference type="EMBL" id="TDG96516.1"/>
    </source>
</evidence>
<gene>
    <name evidence="1" type="ORF">EPR50_G00229570</name>
</gene>
<organism evidence="1 2">
    <name type="scientific">Perca flavescens</name>
    <name type="common">American yellow perch</name>
    <name type="synonym">Morone flavescens</name>
    <dbReference type="NCBI Taxonomy" id="8167"/>
    <lineage>
        <taxon>Eukaryota</taxon>
        <taxon>Metazoa</taxon>
        <taxon>Chordata</taxon>
        <taxon>Craniata</taxon>
        <taxon>Vertebrata</taxon>
        <taxon>Euteleostomi</taxon>
        <taxon>Actinopterygii</taxon>
        <taxon>Neopterygii</taxon>
        <taxon>Teleostei</taxon>
        <taxon>Neoteleostei</taxon>
        <taxon>Acanthomorphata</taxon>
        <taxon>Eupercaria</taxon>
        <taxon>Perciformes</taxon>
        <taxon>Percoidei</taxon>
        <taxon>Percidae</taxon>
        <taxon>Percinae</taxon>
        <taxon>Perca</taxon>
    </lineage>
</organism>
<protein>
    <submittedName>
        <fullName evidence="1">Uncharacterized protein</fullName>
    </submittedName>
</protein>